<name>A0ABN7VU17_GIGMA</name>
<proteinExistence type="predicted"/>
<feature type="non-terminal residue" evidence="1">
    <location>
        <position position="1"/>
    </location>
</feature>
<accession>A0ABN7VU17</accession>
<comment type="caution">
    <text evidence="1">The sequence shown here is derived from an EMBL/GenBank/DDBJ whole genome shotgun (WGS) entry which is preliminary data.</text>
</comment>
<keyword evidence="2" id="KW-1185">Reference proteome</keyword>
<organism evidence="1 2">
    <name type="scientific">Gigaspora margarita</name>
    <dbReference type="NCBI Taxonomy" id="4874"/>
    <lineage>
        <taxon>Eukaryota</taxon>
        <taxon>Fungi</taxon>
        <taxon>Fungi incertae sedis</taxon>
        <taxon>Mucoromycota</taxon>
        <taxon>Glomeromycotina</taxon>
        <taxon>Glomeromycetes</taxon>
        <taxon>Diversisporales</taxon>
        <taxon>Gigasporaceae</taxon>
        <taxon>Gigaspora</taxon>
    </lineage>
</organism>
<evidence type="ECO:0000313" key="2">
    <source>
        <dbReference type="Proteomes" id="UP000789901"/>
    </source>
</evidence>
<sequence>ESIEILDSNLSSVNMNIEKAEPEFVSLLDNKLLIVVGTYFVSKEKVFWVGSALTNNPHEASVFDENKA</sequence>
<reference evidence="1 2" key="1">
    <citation type="submission" date="2021-06" db="EMBL/GenBank/DDBJ databases">
        <authorList>
            <person name="Kallberg Y."/>
            <person name="Tangrot J."/>
            <person name="Rosling A."/>
        </authorList>
    </citation>
    <scope>NUCLEOTIDE SEQUENCE [LARGE SCALE GENOMIC DNA]</scope>
    <source>
        <strain evidence="1 2">120-4 pot B 10/14</strain>
    </source>
</reference>
<dbReference type="EMBL" id="CAJVQB010021175">
    <property type="protein sequence ID" value="CAG8796388.1"/>
    <property type="molecule type" value="Genomic_DNA"/>
</dbReference>
<protein>
    <submittedName>
        <fullName evidence="1">44131_t:CDS:1</fullName>
    </submittedName>
</protein>
<gene>
    <name evidence="1" type="ORF">GMARGA_LOCUS22190</name>
</gene>
<dbReference type="Proteomes" id="UP000789901">
    <property type="component" value="Unassembled WGS sequence"/>
</dbReference>
<evidence type="ECO:0000313" key="1">
    <source>
        <dbReference type="EMBL" id="CAG8796388.1"/>
    </source>
</evidence>